<keyword evidence="2" id="KW-0472">Membrane</keyword>
<evidence type="ECO:0000313" key="5">
    <source>
        <dbReference type="EMBL" id="MEB3101590.1"/>
    </source>
</evidence>
<dbReference type="PANTHER" id="PTHR43833:SF9">
    <property type="entry name" value="POTASSIUM CHANNEL PROTEIN YUGO-RELATED"/>
    <property type="match status" value="1"/>
</dbReference>
<name>A0ABU5ZGG1_9BACL</name>
<dbReference type="PROSITE" id="PS51201">
    <property type="entry name" value="RCK_N"/>
    <property type="match status" value="1"/>
</dbReference>
<keyword evidence="6" id="KW-1185">Reference proteome</keyword>
<evidence type="ECO:0000259" key="3">
    <source>
        <dbReference type="PROSITE" id="PS51201"/>
    </source>
</evidence>
<dbReference type="Pfam" id="PF02080">
    <property type="entry name" value="TrkA_C"/>
    <property type="match status" value="1"/>
</dbReference>
<dbReference type="Proteomes" id="UP001310386">
    <property type="component" value="Unassembled WGS sequence"/>
</dbReference>
<keyword evidence="2" id="KW-1133">Transmembrane helix</keyword>
<evidence type="ECO:0000259" key="4">
    <source>
        <dbReference type="PROSITE" id="PS51202"/>
    </source>
</evidence>
<dbReference type="InterPro" id="IPR050721">
    <property type="entry name" value="Trk_Ktr_HKT_K-transport"/>
</dbReference>
<dbReference type="Gene3D" id="1.10.287.70">
    <property type="match status" value="1"/>
</dbReference>
<dbReference type="EMBL" id="JAYJLD010000009">
    <property type="protein sequence ID" value="MEB3101590.1"/>
    <property type="molecule type" value="Genomic_DNA"/>
</dbReference>
<keyword evidence="5" id="KW-0407">Ion channel</keyword>
<reference evidence="5" key="1">
    <citation type="submission" date="2023-12" db="EMBL/GenBank/DDBJ databases">
        <title>Fervidustalea candida gen. nov., sp. nov., a novel member of the family Paenibacillaceae isolated from a geothermal area.</title>
        <authorList>
            <person name="Li W.-J."/>
            <person name="Jiao J.-Y."/>
            <person name="Chen Y."/>
        </authorList>
    </citation>
    <scope>NUCLEOTIDE SEQUENCE</scope>
    <source>
        <strain evidence="5">SYSU GA230002</strain>
    </source>
</reference>
<keyword evidence="5" id="KW-0406">Ion transport</keyword>
<dbReference type="InterPro" id="IPR003148">
    <property type="entry name" value="RCK_N"/>
</dbReference>
<keyword evidence="2" id="KW-0812">Transmembrane</keyword>
<feature type="transmembrane region" description="Helical" evidence="2">
    <location>
        <begin position="7"/>
        <end position="27"/>
    </location>
</feature>
<dbReference type="SUPFAM" id="SSF51735">
    <property type="entry name" value="NAD(P)-binding Rossmann-fold domains"/>
    <property type="match status" value="1"/>
</dbReference>
<feature type="domain" description="RCK C-terminal" evidence="4">
    <location>
        <begin position="246"/>
        <end position="329"/>
    </location>
</feature>
<gene>
    <name evidence="5" type="ORF">VF724_07930</name>
</gene>
<comment type="subcellular location">
    <subcellularLocation>
        <location evidence="1">Cell membrane</location>
        <topology evidence="1">Multi-pass membrane protein</topology>
    </subcellularLocation>
</comment>
<dbReference type="RefSeq" id="WP_371753712.1">
    <property type="nucleotide sequence ID" value="NZ_JAYJLD010000009.1"/>
</dbReference>
<feature type="domain" description="RCK N-terminal" evidence="3">
    <location>
        <begin position="107"/>
        <end position="222"/>
    </location>
</feature>
<dbReference type="InterPro" id="IPR036721">
    <property type="entry name" value="RCK_C_sf"/>
</dbReference>
<feature type="transmembrane region" description="Helical" evidence="2">
    <location>
        <begin position="33"/>
        <end position="50"/>
    </location>
</feature>
<dbReference type="Gene3D" id="3.40.50.720">
    <property type="entry name" value="NAD(P)-binding Rossmann-like Domain"/>
    <property type="match status" value="1"/>
</dbReference>
<dbReference type="GO" id="GO:0034220">
    <property type="term" value="P:monoatomic ion transmembrane transport"/>
    <property type="evidence" value="ECO:0007669"/>
    <property type="project" value="UniProtKB-KW"/>
</dbReference>
<keyword evidence="5" id="KW-0813">Transport</keyword>
<dbReference type="SUPFAM" id="SSF116726">
    <property type="entry name" value="TrkA C-terminal domain-like"/>
    <property type="match status" value="1"/>
</dbReference>
<dbReference type="Pfam" id="PF02254">
    <property type="entry name" value="TrkA_N"/>
    <property type="match status" value="1"/>
</dbReference>
<evidence type="ECO:0000256" key="2">
    <source>
        <dbReference type="SAM" id="Phobius"/>
    </source>
</evidence>
<organism evidence="5 6">
    <name type="scientific">Ferviditalea candida</name>
    <dbReference type="NCBI Taxonomy" id="3108399"/>
    <lineage>
        <taxon>Bacteria</taxon>
        <taxon>Bacillati</taxon>
        <taxon>Bacillota</taxon>
        <taxon>Bacilli</taxon>
        <taxon>Bacillales</taxon>
        <taxon>Paenibacillaceae</taxon>
        <taxon>Ferviditalea</taxon>
    </lineage>
</organism>
<feature type="transmembrane region" description="Helical" evidence="2">
    <location>
        <begin position="62"/>
        <end position="86"/>
    </location>
</feature>
<evidence type="ECO:0000256" key="1">
    <source>
        <dbReference type="ARBA" id="ARBA00004651"/>
    </source>
</evidence>
<dbReference type="Pfam" id="PF07885">
    <property type="entry name" value="Ion_trans_2"/>
    <property type="match status" value="1"/>
</dbReference>
<dbReference type="Gene3D" id="3.30.70.1450">
    <property type="entry name" value="Regulator of K+ conductance, C-terminal domain"/>
    <property type="match status" value="1"/>
</dbReference>
<comment type="caution">
    <text evidence="5">The sequence shown here is derived from an EMBL/GenBank/DDBJ whole genome shotgun (WGS) entry which is preliminary data.</text>
</comment>
<evidence type="ECO:0000313" key="6">
    <source>
        <dbReference type="Proteomes" id="UP001310386"/>
    </source>
</evidence>
<dbReference type="PROSITE" id="PS51202">
    <property type="entry name" value="RCK_C"/>
    <property type="match status" value="1"/>
</dbReference>
<sequence>MRILRQLSIALTLMIIVIIIGTAGFVLLEKLSLFDSLWLTVITVLTVGYGDTFPKTLAGKIFALAIIPVGIGIVTYAIGTITAGLVEGHFSKSVGRKRMDRKISQLRDHYIICGYGRVGQQVAAQLQAEKVPIVVIDRIWEHPDAHMSSLLYIEGDATGDGILVRAGIEHAAGLAACLPGDADNVFIALTAKGIRPGIQIAARAERPEAEEILIRAGADKVINPSSIGGKRMAMSLLKPASVEYIDTILQSRQQEFSVEEIVISASSDLVNQSIRQVDVREKFGINIVAVKTDRKLHTSPKADYIFREFDTLIVFGSREDLIRFEQAAK</sequence>
<dbReference type="SUPFAM" id="SSF81324">
    <property type="entry name" value="Voltage-gated potassium channels"/>
    <property type="match status" value="1"/>
</dbReference>
<dbReference type="InterPro" id="IPR006037">
    <property type="entry name" value="RCK_C"/>
</dbReference>
<dbReference type="InterPro" id="IPR013099">
    <property type="entry name" value="K_chnl_dom"/>
</dbReference>
<proteinExistence type="predicted"/>
<protein>
    <submittedName>
        <fullName evidence="5">Potassium channel protein</fullName>
    </submittedName>
</protein>
<accession>A0ABU5ZGG1</accession>
<dbReference type="InterPro" id="IPR036291">
    <property type="entry name" value="NAD(P)-bd_dom_sf"/>
</dbReference>
<dbReference type="PANTHER" id="PTHR43833">
    <property type="entry name" value="POTASSIUM CHANNEL PROTEIN 2-RELATED-RELATED"/>
    <property type="match status" value="1"/>
</dbReference>